<dbReference type="EMBL" id="JAUCMV010000004">
    <property type="protein sequence ID" value="KAK0400590.1"/>
    <property type="molecule type" value="Genomic_DNA"/>
</dbReference>
<keyword evidence="2" id="KW-1185">Reference proteome</keyword>
<evidence type="ECO:0000313" key="1">
    <source>
        <dbReference type="EMBL" id="KAK0400590.1"/>
    </source>
</evidence>
<dbReference type="AlphaFoldDB" id="A0AA39H7L1"/>
<comment type="caution">
    <text evidence="1">The sequence shown here is derived from an EMBL/GenBank/DDBJ whole genome shotgun (WGS) entry which is preliminary data.</text>
</comment>
<dbReference type="Proteomes" id="UP001175271">
    <property type="component" value="Unassembled WGS sequence"/>
</dbReference>
<accession>A0AA39H7L1</accession>
<proteinExistence type="predicted"/>
<evidence type="ECO:0008006" key="3">
    <source>
        <dbReference type="Google" id="ProtNLM"/>
    </source>
</evidence>
<organism evidence="1 2">
    <name type="scientific">Steinernema hermaphroditum</name>
    <dbReference type="NCBI Taxonomy" id="289476"/>
    <lineage>
        <taxon>Eukaryota</taxon>
        <taxon>Metazoa</taxon>
        <taxon>Ecdysozoa</taxon>
        <taxon>Nematoda</taxon>
        <taxon>Chromadorea</taxon>
        <taxon>Rhabditida</taxon>
        <taxon>Tylenchina</taxon>
        <taxon>Panagrolaimomorpha</taxon>
        <taxon>Strongyloidoidea</taxon>
        <taxon>Steinernematidae</taxon>
        <taxon>Steinernema</taxon>
    </lineage>
</organism>
<gene>
    <name evidence="1" type="ORF">QR680_015336</name>
</gene>
<sequence>MALFPPLPSPPFRIYSETSQDELIALRSVCVRWNRIIGDYYRLKLYHNLQVDIKYEGQKCDKIRQAVLEKIEIRKNEGYLIKSKIPEEFDDSESEEDDLNKLATKYSYYYFWAELSE</sequence>
<reference evidence="1" key="1">
    <citation type="submission" date="2023-06" db="EMBL/GenBank/DDBJ databases">
        <title>Genomic analysis of the entomopathogenic nematode Steinernema hermaphroditum.</title>
        <authorList>
            <person name="Schwarz E.M."/>
            <person name="Heppert J.K."/>
            <person name="Baniya A."/>
            <person name="Schwartz H.T."/>
            <person name="Tan C.-H."/>
            <person name="Antoshechkin I."/>
            <person name="Sternberg P.W."/>
            <person name="Goodrich-Blair H."/>
            <person name="Dillman A.R."/>
        </authorList>
    </citation>
    <scope>NUCLEOTIDE SEQUENCE</scope>
    <source>
        <strain evidence="1">PS9179</strain>
        <tissue evidence="1">Whole animal</tissue>
    </source>
</reference>
<name>A0AA39H7L1_9BILA</name>
<evidence type="ECO:0000313" key="2">
    <source>
        <dbReference type="Proteomes" id="UP001175271"/>
    </source>
</evidence>
<protein>
    <recommendedName>
        <fullName evidence="3">F-box domain-containing protein</fullName>
    </recommendedName>
</protein>